<dbReference type="PANTHER" id="PTHR43433">
    <property type="entry name" value="HYDROLASE, ALPHA/BETA FOLD FAMILY PROTEIN"/>
    <property type="match status" value="1"/>
</dbReference>
<proteinExistence type="predicted"/>
<keyword evidence="4" id="KW-1185">Reference proteome</keyword>
<sequence length="267" mass="28156">MPFATSNGITLSYQSGGTGDPVLLIMGSSAAGHVWAMHQTPALQQAGYRTVTFDNRGVSPSSVPPGDYTLDELAADTQGLIEALDLGPCHIVGTSLGAIVTQAVAIRWPHLVRSAVLIATRARTDVLRARMSLADKALRESGLVLPASYRAVRTALEMLSPVTLNDEETIAGWIDIMELSGGQDVAIGQEAVIDSLGDLRPALAGITAPCRAIAFTDDLICPPHLVAETAEAIPGCDLVQIDGCGHLGYLERPDEVNAAILEFLQKH</sequence>
<reference evidence="4" key="1">
    <citation type="submission" date="2016-06" db="EMBL/GenBank/DDBJ databases">
        <authorList>
            <person name="Varghese N."/>
            <person name="Submissions Spin"/>
        </authorList>
    </citation>
    <scope>NUCLEOTIDE SEQUENCE [LARGE SCALE GENOMIC DNA]</scope>
    <source>
        <strain evidence="4">DSM 44100</strain>
    </source>
</reference>
<dbReference type="AlphaFoldDB" id="A0A1C5A4P7"/>
<dbReference type="InterPro" id="IPR000639">
    <property type="entry name" value="Epox_hydrolase-like"/>
</dbReference>
<gene>
    <name evidence="3" type="ORF">GA0070216_113128</name>
</gene>
<dbReference type="OrthoDB" id="3210844at2"/>
<dbReference type="SUPFAM" id="SSF53474">
    <property type="entry name" value="alpha/beta-Hydrolases"/>
    <property type="match status" value="1"/>
</dbReference>
<evidence type="ECO:0000313" key="4">
    <source>
        <dbReference type="Proteomes" id="UP000198797"/>
    </source>
</evidence>
<evidence type="ECO:0000259" key="2">
    <source>
        <dbReference type="Pfam" id="PF12697"/>
    </source>
</evidence>
<organism evidence="3 4">
    <name type="scientific">Micromonospora matsumotoense</name>
    <dbReference type="NCBI Taxonomy" id="121616"/>
    <lineage>
        <taxon>Bacteria</taxon>
        <taxon>Bacillati</taxon>
        <taxon>Actinomycetota</taxon>
        <taxon>Actinomycetes</taxon>
        <taxon>Micromonosporales</taxon>
        <taxon>Micromonosporaceae</taxon>
        <taxon>Micromonospora</taxon>
    </lineage>
</organism>
<evidence type="ECO:0000256" key="1">
    <source>
        <dbReference type="ARBA" id="ARBA00022559"/>
    </source>
</evidence>
<accession>A0A1C5A4P7</accession>
<dbReference type="InterPro" id="IPR029058">
    <property type="entry name" value="AB_hydrolase_fold"/>
</dbReference>
<dbReference type="GO" id="GO:0004601">
    <property type="term" value="F:peroxidase activity"/>
    <property type="evidence" value="ECO:0007669"/>
    <property type="project" value="UniProtKB-KW"/>
</dbReference>
<dbReference type="Pfam" id="PF12697">
    <property type="entry name" value="Abhydrolase_6"/>
    <property type="match status" value="1"/>
</dbReference>
<keyword evidence="1" id="KW-0575">Peroxidase</keyword>
<dbReference type="InterPro" id="IPR050471">
    <property type="entry name" value="AB_hydrolase"/>
</dbReference>
<dbReference type="Proteomes" id="UP000198797">
    <property type="component" value="Unassembled WGS sequence"/>
</dbReference>
<keyword evidence="1" id="KW-0560">Oxidoreductase</keyword>
<dbReference type="RefSeq" id="WP_091250226.1">
    <property type="nucleotide sequence ID" value="NZ_FMCU01000013.1"/>
</dbReference>
<dbReference type="EMBL" id="FMCU01000013">
    <property type="protein sequence ID" value="SCF40213.1"/>
    <property type="molecule type" value="Genomic_DNA"/>
</dbReference>
<dbReference type="STRING" id="121616.GA0070216_113128"/>
<evidence type="ECO:0000313" key="3">
    <source>
        <dbReference type="EMBL" id="SCF40213.1"/>
    </source>
</evidence>
<dbReference type="PANTHER" id="PTHR43433:SF5">
    <property type="entry name" value="AB HYDROLASE-1 DOMAIN-CONTAINING PROTEIN"/>
    <property type="match status" value="1"/>
</dbReference>
<protein>
    <submittedName>
        <fullName evidence="3">Pimeloyl-ACP methyl ester carboxylesterase</fullName>
    </submittedName>
</protein>
<dbReference type="PRINTS" id="PR00412">
    <property type="entry name" value="EPOXHYDRLASE"/>
</dbReference>
<name>A0A1C5A4P7_9ACTN</name>
<dbReference type="InterPro" id="IPR000073">
    <property type="entry name" value="AB_hydrolase_1"/>
</dbReference>
<dbReference type="Gene3D" id="3.40.50.1820">
    <property type="entry name" value="alpha/beta hydrolase"/>
    <property type="match status" value="1"/>
</dbReference>
<feature type="domain" description="AB hydrolase-1" evidence="2">
    <location>
        <begin position="27"/>
        <end position="259"/>
    </location>
</feature>